<reference evidence="1" key="1">
    <citation type="journal article" date="2014" name="Int. J. Syst. Evol. Microbiol.">
        <title>Complete genome sequence of Corynebacterium casei LMG S-19264T (=DSM 44701T), isolated from a smear-ripened cheese.</title>
        <authorList>
            <consortium name="US DOE Joint Genome Institute (JGI-PGF)"/>
            <person name="Walter F."/>
            <person name="Albersmeier A."/>
            <person name="Kalinowski J."/>
            <person name="Ruckert C."/>
        </authorList>
    </citation>
    <scope>NUCLEOTIDE SEQUENCE</scope>
    <source>
        <strain evidence="1">CGMCC 1.15178</strain>
    </source>
</reference>
<name>A0A916ZFE7_9BACL</name>
<evidence type="ECO:0000313" key="2">
    <source>
        <dbReference type="Proteomes" id="UP000612456"/>
    </source>
</evidence>
<comment type="caution">
    <text evidence="1">The sequence shown here is derived from an EMBL/GenBank/DDBJ whole genome shotgun (WGS) entry which is preliminary data.</text>
</comment>
<accession>A0A916ZFE7</accession>
<proteinExistence type="predicted"/>
<reference evidence="1" key="2">
    <citation type="submission" date="2020-09" db="EMBL/GenBank/DDBJ databases">
        <authorList>
            <person name="Sun Q."/>
            <person name="Zhou Y."/>
        </authorList>
    </citation>
    <scope>NUCLEOTIDE SEQUENCE</scope>
    <source>
        <strain evidence="1">CGMCC 1.15178</strain>
    </source>
</reference>
<keyword evidence="2" id="KW-1185">Reference proteome</keyword>
<evidence type="ECO:0000313" key="1">
    <source>
        <dbReference type="EMBL" id="GGD93871.1"/>
    </source>
</evidence>
<dbReference type="EMBL" id="BMHP01000007">
    <property type="protein sequence ID" value="GGD93871.1"/>
    <property type="molecule type" value="Genomic_DNA"/>
</dbReference>
<dbReference type="AlphaFoldDB" id="A0A916ZFE7"/>
<gene>
    <name evidence="1" type="ORF">GCM10010911_60690</name>
</gene>
<organism evidence="1 2">
    <name type="scientific">Paenibacillus nasutitermitis</name>
    <dbReference type="NCBI Taxonomy" id="1652958"/>
    <lineage>
        <taxon>Bacteria</taxon>
        <taxon>Bacillati</taxon>
        <taxon>Bacillota</taxon>
        <taxon>Bacilli</taxon>
        <taxon>Bacillales</taxon>
        <taxon>Paenibacillaceae</taxon>
        <taxon>Paenibacillus</taxon>
    </lineage>
</organism>
<sequence length="54" mass="6563">MYPLKRLVQAISIIFKIKLLIHNMNKQITYINKLESTIFQNLLRWNVINLNRSY</sequence>
<protein>
    <submittedName>
        <fullName evidence="1">Uncharacterized protein</fullName>
    </submittedName>
</protein>
<dbReference type="Proteomes" id="UP000612456">
    <property type="component" value="Unassembled WGS sequence"/>
</dbReference>